<evidence type="ECO:0000259" key="1">
    <source>
        <dbReference type="Pfam" id="PF03413"/>
    </source>
</evidence>
<dbReference type="NCBIfam" id="TIGR02889">
    <property type="entry name" value="spore_YpeB"/>
    <property type="match status" value="1"/>
</dbReference>
<dbReference type="Pfam" id="PF20769">
    <property type="entry name" value="YPEB_N"/>
    <property type="match status" value="1"/>
</dbReference>
<dbReference type="Proteomes" id="UP001179280">
    <property type="component" value="Unassembled WGS sequence"/>
</dbReference>
<dbReference type="EMBL" id="JAFBCV010000012">
    <property type="protein sequence ID" value="MBM7840137.1"/>
    <property type="molecule type" value="Genomic_DNA"/>
</dbReference>
<dbReference type="RefSeq" id="WP_204467613.1">
    <property type="nucleotide sequence ID" value="NZ_JAFBCV010000012.1"/>
</dbReference>
<dbReference type="Pfam" id="PF03413">
    <property type="entry name" value="PepSY"/>
    <property type="match status" value="1"/>
</dbReference>
<evidence type="ECO:0000259" key="3">
    <source>
        <dbReference type="Pfam" id="PF20769"/>
    </source>
</evidence>
<accession>A0ABS2SX92</accession>
<feature type="domain" description="Sporulation protein YpeB PepSY1 and PepSY2" evidence="2">
    <location>
        <begin position="177"/>
        <end position="372"/>
    </location>
</feature>
<keyword evidence="5" id="KW-1185">Reference proteome</keyword>
<gene>
    <name evidence="4" type="ORF">JOC54_003417</name>
</gene>
<feature type="domain" description="PepSY" evidence="1">
    <location>
        <begin position="377"/>
        <end position="437"/>
    </location>
</feature>
<evidence type="ECO:0000259" key="2">
    <source>
        <dbReference type="Pfam" id="PF14620"/>
    </source>
</evidence>
<dbReference type="InterPro" id="IPR048402">
    <property type="entry name" value="YpeB_N"/>
</dbReference>
<sequence>MYKNIIIGALAVGIVGTGFWGYQQMEEKAQLSITAENNYQRAFHDLSFHIDQIEDEIGKTLAMNSQKTLTPALADVWRVTSLAEKSLAELPVQGLKMEEMEEYLFKIGDFTYRTSVRDLNKEPLTEKEYQTLEQLYDQAATIRQSMRETQAKMMETDMHWLAQRELEEDEPAAFSVAGHFERVNKSVQGFSEVEWGATDSSIRNLNGELKEALSQKEKVSKEEAKEKALRLLDLGKGAKVQISEASDSLDYPAYSVTIDDPENKASYDMDMSVEGGEPIWFMQDRQINKVKIGLNEAVNKAQAFLERAGKDNMELVESTQYNNRGVLEFAYVDQGVRIYPDSITVEVALDDGDIASYVGRGHLIHHQETRDLAKPALSKEAAQAKINSNVTVMEDHLAIIENDVNEEVLVYEFYGTKDVDTYRIFINAQTGQEEKIERMHDSEPEY</sequence>
<organism evidence="4 5">
    <name type="scientific">Shouchella xiaoxiensis</name>
    <dbReference type="NCBI Taxonomy" id="766895"/>
    <lineage>
        <taxon>Bacteria</taxon>
        <taxon>Bacillati</taxon>
        <taxon>Bacillota</taxon>
        <taxon>Bacilli</taxon>
        <taxon>Bacillales</taxon>
        <taxon>Bacillaceae</taxon>
        <taxon>Shouchella</taxon>
    </lineage>
</organism>
<feature type="domain" description="Sporulation protein YpeB N-terminal" evidence="3">
    <location>
        <begin position="27"/>
        <end position="161"/>
    </location>
</feature>
<reference evidence="4" key="1">
    <citation type="submission" date="2021-01" db="EMBL/GenBank/DDBJ databases">
        <title>Genomic Encyclopedia of Type Strains, Phase IV (KMG-IV): sequencing the most valuable type-strain genomes for metagenomic binning, comparative biology and taxonomic classification.</title>
        <authorList>
            <person name="Goeker M."/>
        </authorList>
    </citation>
    <scope>NUCLEOTIDE SEQUENCE</scope>
    <source>
        <strain evidence="4">DSM 21943</strain>
    </source>
</reference>
<evidence type="ECO:0000313" key="4">
    <source>
        <dbReference type="EMBL" id="MBM7840137.1"/>
    </source>
</evidence>
<dbReference type="InterPro" id="IPR014239">
    <property type="entry name" value="YpeB_PepSY1-2"/>
</dbReference>
<evidence type="ECO:0000313" key="5">
    <source>
        <dbReference type="Proteomes" id="UP001179280"/>
    </source>
</evidence>
<dbReference type="Pfam" id="PF14620">
    <property type="entry name" value="YPEB_PepSY1-2"/>
    <property type="match status" value="1"/>
</dbReference>
<name>A0ABS2SX92_9BACI</name>
<proteinExistence type="predicted"/>
<protein>
    <submittedName>
        <fullName evidence="4">Spore germination protein</fullName>
    </submittedName>
</protein>
<comment type="caution">
    <text evidence="4">The sequence shown here is derived from an EMBL/GenBank/DDBJ whole genome shotgun (WGS) entry which is preliminary data.</text>
</comment>
<dbReference type="InterPro" id="IPR025711">
    <property type="entry name" value="PepSY"/>
</dbReference>